<comment type="caution">
    <text evidence="2">The sequence shown here is derived from an EMBL/GenBank/DDBJ whole genome shotgun (WGS) entry which is preliminary data.</text>
</comment>
<dbReference type="Gene3D" id="3.10.10.10">
    <property type="entry name" value="HIV Type 1 Reverse Transcriptase, subunit A, domain 1"/>
    <property type="match status" value="1"/>
</dbReference>
<dbReference type="SUPFAM" id="SSF56672">
    <property type="entry name" value="DNA/RNA polymerases"/>
    <property type="match status" value="1"/>
</dbReference>
<evidence type="ECO:0000313" key="3">
    <source>
        <dbReference type="Proteomes" id="UP001627154"/>
    </source>
</evidence>
<dbReference type="InterPro" id="IPR043502">
    <property type="entry name" value="DNA/RNA_pol_sf"/>
</dbReference>
<dbReference type="PANTHER" id="PTHR37984:SF13">
    <property type="entry name" value="RIBONUCLEASE H"/>
    <property type="match status" value="1"/>
</dbReference>
<dbReference type="AlphaFoldDB" id="A0ABD2WZC1"/>
<proteinExistence type="predicted"/>
<organism evidence="2 3">
    <name type="scientific">Trichogramma kaykai</name>
    <dbReference type="NCBI Taxonomy" id="54128"/>
    <lineage>
        <taxon>Eukaryota</taxon>
        <taxon>Metazoa</taxon>
        <taxon>Ecdysozoa</taxon>
        <taxon>Arthropoda</taxon>
        <taxon>Hexapoda</taxon>
        <taxon>Insecta</taxon>
        <taxon>Pterygota</taxon>
        <taxon>Neoptera</taxon>
        <taxon>Endopterygota</taxon>
        <taxon>Hymenoptera</taxon>
        <taxon>Apocrita</taxon>
        <taxon>Proctotrupomorpha</taxon>
        <taxon>Chalcidoidea</taxon>
        <taxon>Trichogrammatidae</taxon>
        <taxon>Trichogramma</taxon>
    </lineage>
</organism>
<dbReference type="EMBL" id="JBJJXI010000059">
    <property type="protein sequence ID" value="KAL3398461.1"/>
    <property type="molecule type" value="Genomic_DNA"/>
</dbReference>
<dbReference type="Pfam" id="PF00078">
    <property type="entry name" value="RVT_1"/>
    <property type="match status" value="1"/>
</dbReference>
<feature type="domain" description="Reverse transcriptase" evidence="1">
    <location>
        <begin position="106"/>
        <end position="284"/>
    </location>
</feature>
<dbReference type="Gene3D" id="3.30.70.270">
    <property type="match status" value="2"/>
</dbReference>
<reference evidence="2 3" key="1">
    <citation type="journal article" date="2024" name="bioRxiv">
        <title>A reference genome for Trichogramma kaykai: A tiny desert-dwelling parasitoid wasp with competing sex-ratio distorters.</title>
        <authorList>
            <person name="Culotta J."/>
            <person name="Lindsey A.R."/>
        </authorList>
    </citation>
    <scope>NUCLEOTIDE SEQUENCE [LARGE SCALE GENOMIC DNA]</scope>
    <source>
        <strain evidence="2 3">KSX58</strain>
    </source>
</reference>
<dbReference type="InterPro" id="IPR000477">
    <property type="entry name" value="RT_dom"/>
</dbReference>
<dbReference type="PANTHER" id="PTHR37984">
    <property type="entry name" value="PROTEIN CBG26694"/>
    <property type="match status" value="1"/>
</dbReference>
<evidence type="ECO:0000259" key="1">
    <source>
        <dbReference type="PROSITE" id="PS50878"/>
    </source>
</evidence>
<gene>
    <name evidence="2" type="ORF">TKK_007618</name>
</gene>
<protein>
    <recommendedName>
        <fullName evidence="1">Reverse transcriptase domain-containing protein</fullName>
    </recommendedName>
</protein>
<dbReference type="InterPro" id="IPR050951">
    <property type="entry name" value="Retrovirus_Pol_polyprotein"/>
</dbReference>
<dbReference type="PROSITE" id="PS50878">
    <property type="entry name" value="RT_POL"/>
    <property type="match status" value="1"/>
</dbReference>
<dbReference type="CDD" id="cd01647">
    <property type="entry name" value="RT_LTR"/>
    <property type="match status" value="1"/>
</dbReference>
<dbReference type="GO" id="GO:0071897">
    <property type="term" value="P:DNA biosynthetic process"/>
    <property type="evidence" value="ECO:0007669"/>
    <property type="project" value="UniProtKB-ARBA"/>
</dbReference>
<keyword evidence="3" id="KW-1185">Reference proteome</keyword>
<evidence type="ECO:0000313" key="2">
    <source>
        <dbReference type="EMBL" id="KAL3398461.1"/>
    </source>
</evidence>
<dbReference type="InterPro" id="IPR043128">
    <property type="entry name" value="Rev_trsase/Diguanyl_cyclase"/>
</dbReference>
<dbReference type="Proteomes" id="UP001627154">
    <property type="component" value="Unassembled WGS sequence"/>
</dbReference>
<name>A0ABD2WZC1_9HYME</name>
<sequence length="392" mass="44799">MIKATGYVMPGHDPALVGRQWLTQFGVWLLTIPEVNMIKETVLRENVSDYVTKKYKVLFDDSPGMYNKSLTKIHLRENVHPVALKCRHVVHTLKPLVEKEIEKLVKLKHLKPVQVLEWATPIVPVLKGNGEIRICGDFKLTLNPNIIIDKYPLHSIDDIFTKLQGGVEFTELDLKHAYMQFPVDEESSNLLTIVTHKGLYQYTKIPEGVSPAPADVQRKIDECLRGINGAIAYLDNIYVTGKTKAEHMKNLEMVCERLVDCNLRLNLKKCYFMVPKLEVLGYVIDATGLHKSNTKVQAMVEAPQPKNTKELASFLGLVNFYARFLENRSTNMNPLYDLLNGKLPKWNKDCEIAFNWVKKAHFTGLLSSLRPVKENHFGMRRFGLRLIGYIIT</sequence>
<accession>A0ABD2WZC1</accession>